<proteinExistence type="predicted"/>
<dbReference type="InterPro" id="IPR005475">
    <property type="entry name" value="Transketolase-like_Pyr-bd"/>
</dbReference>
<feature type="transmembrane region" description="Helical" evidence="1">
    <location>
        <begin position="30"/>
        <end position="52"/>
    </location>
</feature>
<evidence type="ECO:0000259" key="2">
    <source>
        <dbReference type="Pfam" id="PF02779"/>
    </source>
</evidence>
<feature type="domain" description="Transketolase-like pyrimidine-binding" evidence="2">
    <location>
        <begin position="10"/>
        <end position="75"/>
    </location>
</feature>
<gene>
    <name evidence="3" type="ORF">MM415A00769_0015</name>
</gene>
<dbReference type="CDD" id="cd07033">
    <property type="entry name" value="TPP_PYR_DXS_TK_like"/>
    <property type="match status" value="1"/>
</dbReference>
<dbReference type="InterPro" id="IPR051157">
    <property type="entry name" value="PDH/Transketolase"/>
</dbReference>
<sequence>MGFGSINRLKAEFPNRIINCGIMEQGMVGIAAGLSLSGMIPVVYTIVNFLCFRALEQIRNDIVLQDLNVKLIGTGADDYFAFLGRSHTCGTDDIEIFNLIGLPVYEGGAFTSWIESDKAGYIRV</sequence>
<keyword evidence="1" id="KW-0812">Transmembrane</keyword>
<dbReference type="EMBL" id="MT142409">
    <property type="protein sequence ID" value="QJA80165.1"/>
    <property type="molecule type" value="Genomic_DNA"/>
</dbReference>
<dbReference type="InterPro" id="IPR029061">
    <property type="entry name" value="THDP-binding"/>
</dbReference>
<evidence type="ECO:0000256" key="1">
    <source>
        <dbReference type="SAM" id="Phobius"/>
    </source>
</evidence>
<dbReference type="Gene3D" id="3.40.50.970">
    <property type="match status" value="1"/>
</dbReference>
<reference evidence="3" key="1">
    <citation type="submission" date="2020-03" db="EMBL/GenBank/DDBJ databases">
        <title>The deep terrestrial virosphere.</title>
        <authorList>
            <person name="Holmfeldt K."/>
            <person name="Nilsson E."/>
            <person name="Simone D."/>
            <person name="Lopez-Fernandez M."/>
            <person name="Wu X."/>
            <person name="de Brujin I."/>
            <person name="Lundin D."/>
            <person name="Andersson A."/>
            <person name="Bertilsson S."/>
            <person name="Dopson M."/>
        </authorList>
    </citation>
    <scope>NUCLEOTIDE SEQUENCE</scope>
    <source>
        <strain evidence="3">MM415A00769</strain>
    </source>
</reference>
<protein>
    <submittedName>
        <fullName evidence="3">Putative transketolase domain containing protein</fullName>
    </submittedName>
</protein>
<keyword evidence="1" id="KW-0472">Membrane</keyword>
<dbReference type="SUPFAM" id="SSF52518">
    <property type="entry name" value="Thiamin diphosphate-binding fold (THDP-binding)"/>
    <property type="match status" value="1"/>
</dbReference>
<dbReference type="AlphaFoldDB" id="A0A6M3KF37"/>
<dbReference type="PANTHER" id="PTHR43825">
    <property type="entry name" value="PYRUVATE DEHYDROGENASE E1 COMPONENT"/>
    <property type="match status" value="1"/>
</dbReference>
<name>A0A6M3KF37_9ZZZZ</name>
<organism evidence="3">
    <name type="scientific">viral metagenome</name>
    <dbReference type="NCBI Taxonomy" id="1070528"/>
    <lineage>
        <taxon>unclassified sequences</taxon>
        <taxon>metagenomes</taxon>
        <taxon>organismal metagenomes</taxon>
    </lineage>
</organism>
<evidence type="ECO:0000313" key="3">
    <source>
        <dbReference type="EMBL" id="QJA80165.1"/>
    </source>
</evidence>
<keyword evidence="1" id="KW-1133">Transmembrane helix</keyword>
<dbReference type="Pfam" id="PF02779">
    <property type="entry name" value="Transket_pyr"/>
    <property type="match status" value="1"/>
</dbReference>
<accession>A0A6M3KF37</accession>
<dbReference type="PANTHER" id="PTHR43825:SF1">
    <property type="entry name" value="TRANSKETOLASE-LIKE PYRIMIDINE-BINDING DOMAIN-CONTAINING PROTEIN"/>
    <property type="match status" value="1"/>
</dbReference>